<name>A0A840E6B3_9BACT</name>
<evidence type="ECO:0000313" key="8">
    <source>
        <dbReference type="Proteomes" id="UP000576209"/>
    </source>
</evidence>
<dbReference type="SUPFAM" id="SSF52540">
    <property type="entry name" value="P-loop containing nucleoside triphosphate hydrolases"/>
    <property type="match status" value="1"/>
</dbReference>
<protein>
    <submittedName>
        <fullName evidence="7">ABC-2 type transport system ATP-binding protein</fullName>
    </submittedName>
</protein>
<dbReference type="Proteomes" id="UP000576209">
    <property type="component" value="Unassembled WGS sequence"/>
</dbReference>
<dbReference type="InterPro" id="IPR003439">
    <property type="entry name" value="ABC_transporter-like_ATP-bd"/>
</dbReference>
<keyword evidence="3" id="KW-0536">Nodulation</keyword>
<evidence type="ECO:0000313" key="7">
    <source>
        <dbReference type="EMBL" id="MBB4079262.1"/>
    </source>
</evidence>
<reference evidence="7 8" key="1">
    <citation type="submission" date="2020-08" db="EMBL/GenBank/DDBJ databases">
        <title>Genomic Encyclopedia of Type Strains, Phase IV (KMG-IV): sequencing the most valuable type-strain genomes for metagenomic binning, comparative biology and taxonomic classification.</title>
        <authorList>
            <person name="Goeker M."/>
        </authorList>
    </citation>
    <scope>NUCLEOTIDE SEQUENCE [LARGE SCALE GENOMIC DNA]</scope>
    <source>
        <strain evidence="7 8">DSM 105137</strain>
    </source>
</reference>
<dbReference type="InterPro" id="IPR027417">
    <property type="entry name" value="P-loop_NTPase"/>
</dbReference>
<dbReference type="Pfam" id="PF00005">
    <property type="entry name" value="ABC_tran"/>
    <property type="match status" value="1"/>
</dbReference>
<feature type="domain" description="ABC transporter" evidence="6">
    <location>
        <begin position="18"/>
        <end position="245"/>
    </location>
</feature>
<dbReference type="GO" id="GO:0005524">
    <property type="term" value="F:ATP binding"/>
    <property type="evidence" value="ECO:0007669"/>
    <property type="project" value="UniProtKB-KW"/>
</dbReference>
<evidence type="ECO:0000256" key="2">
    <source>
        <dbReference type="ARBA" id="ARBA00022448"/>
    </source>
</evidence>
<proteinExistence type="inferred from homology"/>
<comment type="similarity">
    <text evidence="1">Belongs to the ABC transporter superfamily.</text>
</comment>
<dbReference type="Gene3D" id="3.40.50.300">
    <property type="entry name" value="P-loop containing nucleotide triphosphate hydrolases"/>
    <property type="match status" value="1"/>
</dbReference>
<dbReference type="PANTHER" id="PTHR42711:SF5">
    <property type="entry name" value="ABC TRANSPORTER ATP-BINDING PROTEIN NATA"/>
    <property type="match status" value="1"/>
</dbReference>
<sequence>MILTADTTAAAISTAPVIEVRNVSKAYGEKIAVDDVTFAMPPDAILGLLGPNGAGKTSLIRMITTITVPDSGEILFQGTHLNGYHPTQIGYLPEERGLYKQMYVGEQLLYLAQLKGLSAAEAESRARDWLGKFELEGQWKKKVDELSKGMQQQVQFIATVIHDPKLLILDEPFSGLDPVNANRMRAEILRLHASGTAVIFSTHRMEQVEELCEYIVLIDHGRNILQGKVSDIRRQFVENRYRLAYHGEALPAALGERYELLNPTVSTVDIQLKPGEDGNDLLRTLLALDIRIQGFQELLPSLNEIFIKRVSVVD</sequence>
<dbReference type="AlphaFoldDB" id="A0A840E6B3"/>
<dbReference type="SMART" id="SM00382">
    <property type="entry name" value="AAA"/>
    <property type="match status" value="1"/>
</dbReference>
<comment type="caution">
    <text evidence="7">The sequence shown here is derived from an EMBL/GenBank/DDBJ whole genome shotgun (WGS) entry which is preliminary data.</text>
</comment>
<accession>A0A840E6B3</accession>
<dbReference type="InterPro" id="IPR025302">
    <property type="entry name" value="DrrA1/2-like_C"/>
</dbReference>
<evidence type="ECO:0000256" key="5">
    <source>
        <dbReference type="ARBA" id="ARBA00022840"/>
    </source>
</evidence>
<dbReference type="InterPro" id="IPR003593">
    <property type="entry name" value="AAA+_ATPase"/>
</dbReference>
<dbReference type="PANTHER" id="PTHR42711">
    <property type="entry name" value="ABC TRANSPORTER ATP-BINDING PROTEIN"/>
    <property type="match status" value="1"/>
</dbReference>
<dbReference type="EMBL" id="JACIFF010000004">
    <property type="protein sequence ID" value="MBB4079262.1"/>
    <property type="molecule type" value="Genomic_DNA"/>
</dbReference>
<evidence type="ECO:0000256" key="1">
    <source>
        <dbReference type="ARBA" id="ARBA00005417"/>
    </source>
</evidence>
<dbReference type="Pfam" id="PF13732">
    <property type="entry name" value="DrrA1-3_C"/>
    <property type="match status" value="1"/>
</dbReference>
<evidence type="ECO:0000256" key="4">
    <source>
        <dbReference type="ARBA" id="ARBA00022741"/>
    </source>
</evidence>
<dbReference type="InterPro" id="IPR050763">
    <property type="entry name" value="ABC_transporter_ATP-binding"/>
</dbReference>
<organism evidence="7 8">
    <name type="scientific">Neolewinella aquimaris</name>
    <dbReference type="NCBI Taxonomy" id="1835722"/>
    <lineage>
        <taxon>Bacteria</taxon>
        <taxon>Pseudomonadati</taxon>
        <taxon>Bacteroidota</taxon>
        <taxon>Saprospiria</taxon>
        <taxon>Saprospirales</taxon>
        <taxon>Lewinellaceae</taxon>
        <taxon>Neolewinella</taxon>
    </lineage>
</organism>
<gene>
    <name evidence="7" type="ORF">GGR28_001882</name>
</gene>
<keyword evidence="8" id="KW-1185">Reference proteome</keyword>
<keyword evidence="2" id="KW-0813">Transport</keyword>
<dbReference type="PROSITE" id="PS50893">
    <property type="entry name" value="ABC_TRANSPORTER_2"/>
    <property type="match status" value="1"/>
</dbReference>
<dbReference type="GO" id="GO:0016887">
    <property type="term" value="F:ATP hydrolysis activity"/>
    <property type="evidence" value="ECO:0007669"/>
    <property type="project" value="InterPro"/>
</dbReference>
<keyword evidence="5 7" id="KW-0067">ATP-binding</keyword>
<keyword evidence="4" id="KW-0547">Nucleotide-binding</keyword>
<evidence type="ECO:0000256" key="3">
    <source>
        <dbReference type="ARBA" id="ARBA00022458"/>
    </source>
</evidence>
<dbReference type="RefSeq" id="WP_183495515.1">
    <property type="nucleotide sequence ID" value="NZ_JACIFF010000004.1"/>
</dbReference>
<evidence type="ECO:0000259" key="6">
    <source>
        <dbReference type="PROSITE" id="PS50893"/>
    </source>
</evidence>